<dbReference type="Proteomes" id="UP001231189">
    <property type="component" value="Unassembled WGS sequence"/>
</dbReference>
<gene>
    <name evidence="1" type="ORF">QYE76_058534</name>
</gene>
<evidence type="ECO:0008006" key="3">
    <source>
        <dbReference type="Google" id="ProtNLM"/>
    </source>
</evidence>
<dbReference type="AlphaFoldDB" id="A0AAD8WSJ2"/>
<comment type="caution">
    <text evidence="1">The sequence shown here is derived from an EMBL/GenBank/DDBJ whole genome shotgun (WGS) entry which is preliminary data.</text>
</comment>
<protein>
    <recommendedName>
        <fullName evidence="3">DUF4283 domain-containing protein</fullName>
    </recommendedName>
</protein>
<proteinExistence type="predicted"/>
<dbReference type="EMBL" id="JAUUTY010000003">
    <property type="protein sequence ID" value="KAK1670375.1"/>
    <property type="molecule type" value="Genomic_DNA"/>
</dbReference>
<accession>A0AAD8WSJ2</accession>
<sequence>MIDTAMAADRKAAAAPTGLDEAGVPESVEKIDDLLQRLEITKEEGEAIDLSKLIDSQPTESRWAVLIRVCLKTSFSHSAFFMAMQVAWEPAREVIFKSLDDFTFTAQFKCLGDWKTAIDGGPWLFRRQAVIIEEYDGLTNTESIALDSIRVWFRIMGLPDLFRNEAVAKLMASKMGEVIKLEMGINGADEAVPRQCPP</sequence>
<evidence type="ECO:0000313" key="1">
    <source>
        <dbReference type="EMBL" id="KAK1670375.1"/>
    </source>
</evidence>
<keyword evidence="2" id="KW-1185">Reference proteome</keyword>
<organism evidence="1 2">
    <name type="scientific">Lolium multiflorum</name>
    <name type="common">Italian ryegrass</name>
    <name type="synonym">Lolium perenne subsp. multiflorum</name>
    <dbReference type="NCBI Taxonomy" id="4521"/>
    <lineage>
        <taxon>Eukaryota</taxon>
        <taxon>Viridiplantae</taxon>
        <taxon>Streptophyta</taxon>
        <taxon>Embryophyta</taxon>
        <taxon>Tracheophyta</taxon>
        <taxon>Spermatophyta</taxon>
        <taxon>Magnoliopsida</taxon>
        <taxon>Liliopsida</taxon>
        <taxon>Poales</taxon>
        <taxon>Poaceae</taxon>
        <taxon>BOP clade</taxon>
        <taxon>Pooideae</taxon>
        <taxon>Poodae</taxon>
        <taxon>Poeae</taxon>
        <taxon>Poeae Chloroplast Group 2 (Poeae type)</taxon>
        <taxon>Loliodinae</taxon>
        <taxon>Loliinae</taxon>
        <taxon>Lolium</taxon>
    </lineage>
</organism>
<name>A0AAD8WSJ2_LOLMU</name>
<evidence type="ECO:0000313" key="2">
    <source>
        <dbReference type="Proteomes" id="UP001231189"/>
    </source>
</evidence>
<reference evidence="1" key="1">
    <citation type="submission" date="2023-07" db="EMBL/GenBank/DDBJ databases">
        <title>A chromosome-level genome assembly of Lolium multiflorum.</title>
        <authorList>
            <person name="Chen Y."/>
            <person name="Copetti D."/>
            <person name="Kolliker R."/>
            <person name="Studer B."/>
        </authorList>
    </citation>
    <scope>NUCLEOTIDE SEQUENCE</scope>
    <source>
        <strain evidence="1">02402/16</strain>
        <tissue evidence="1">Leaf</tissue>
    </source>
</reference>